<accession>A0A150N673</accession>
<protein>
    <submittedName>
        <fullName evidence="1">Uncharacterized protein</fullName>
    </submittedName>
</protein>
<comment type="caution">
    <text evidence="1">The sequence shown here is derived from an EMBL/GenBank/DDBJ whole genome shotgun (WGS) entry which is preliminary data.</text>
</comment>
<dbReference type="PATRIC" id="fig|1422.17.peg.1338"/>
<dbReference type="AlphaFoldDB" id="A0A150N673"/>
<gene>
    <name evidence="1" type="ORF">B4114_1731</name>
</gene>
<dbReference type="Proteomes" id="UP000075517">
    <property type="component" value="Unassembled WGS sequence"/>
</dbReference>
<sequence>MLSEFVFLKKINLFLLFRLLNLFDVKRSIKVFLTAPEFLD</sequence>
<reference evidence="1 2" key="1">
    <citation type="submission" date="2016-01" db="EMBL/GenBank/DDBJ databases">
        <title>Draft Genome Sequences of Seven Thermophilic Sporeformers Isolated from Foods.</title>
        <authorList>
            <person name="Berendsen E.M."/>
            <person name="Wells-Bennik M.H."/>
            <person name="Krawcyk A.O."/>
            <person name="De Jong A."/>
            <person name="Holsappel S."/>
            <person name="Eijlander R.T."/>
            <person name="Kuipers O.P."/>
        </authorList>
    </citation>
    <scope>NUCLEOTIDE SEQUENCE [LARGE SCALE GENOMIC DNA]</scope>
    <source>
        <strain evidence="1 2">B4114</strain>
    </source>
</reference>
<evidence type="ECO:0000313" key="2">
    <source>
        <dbReference type="Proteomes" id="UP000075517"/>
    </source>
</evidence>
<dbReference type="EMBL" id="LQYY01000122">
    <property type="protein sequence ID" value="KYD32188.1"/>
    <property type="molecule type" value="Genomic_DNA"/>
</dbReference>
<proteinExistence type="predicted"/>
<name>A0A150N673_GEOSE</name>
<evidence type="ECO:0000313" key="1">
    <source>
        <dbReference type="EMBL" id="KYD32188.1"/>
    </source>
</evidence>
<organism evidence="1 2">
    <name type="scientific">Geobacillus stearothermophilus</name>
    <name type="common">Bacillus stearothermophilus</name>
    <dbReference type="NCBI Taxonomy" id="1422"/>
    <lineage>
        <taxon>Bacteria</taxon>
        <taxon>Bacillati</taxon>
        <taxon>Bacillota</taxon>
        <taxon>Bacilli</taxon>
        <taxon>Bacillales</taxon>
        <taxon>Anoxybacillaceae</taxon>
        <taxon>Geobacillus</taxon>
    </lineage>
</organism>